<feature type="compositionally biased region" description="Basic and acidic residues" evidence="1">
    <location>
        <begin position="26"/>
        <end position="41"/>
    </location>
</feature>
<reference evidence="2 5" key="2">
    <citation type="submission" date="2024-06" db="EMBL/GenBank/DDBJ databases">
        <title>Genomic Encyclopedia of Type Strains, Phase IV (KMG-IV): sequencing the most valuable type-strain genomes for metagenomic binning, comparative biology and taxonomic classification.</title>
        <authorList>
            <person name="Goeker M."/>
        </authorList>
    </citation>
    <scope>NUCLEOTIDE SEQUENCE [LARGE SCALE GENOMIC DNA]</scope>
    <source>
        <strain evidence="2 5">D-501</strain>
    </source>
</reference>
<evidence type="ECO:0000313" key="2">
    <source>
        <dbReference type="EMBL" id="MET3605394.1"/>
    </source>
</evidence>
<dbReference type="Proteomes" id="UP001549111">
    <property type="component" value="Unassembled WGS sequence"/>
</dbReference>
<organism evidence="3 4">
    <name type="scientific">Sphaerotilus sulfidivorans</name>
    <dbReference type="NCBI Taxonomy" id="639200"/>
    <lineage>
        <taxon>Bacteria</taxon>
        <taxon>Pseudomonadati</taxon>
        <taxon>Pseudomonadota</taxon>
        <taxon>Betaproteobacteria</taxon>
        <taxon>Burkholderiales</taxon>
        <taxon>Sphaerotilaceae</taxon>
        <taxon>Sphaerotilus</taxon>
    </lineage>
</organism>
<evidence type="ECO:0000313" key="5">
    <source>
        <dbReference type="Proteomes" id="UP001549111"/>
    </source>
</evidence>
<evidence type="ECO:0000256" key="1">
    <source>
        <dbReference type="SAM" id="MobiDB-lite"/>
    </source>
</evidence>
<proteinExistence type="predicted"/>
<feature type="region of interest" description="Disordered" evidence="1">
    <location>
        <begin position="1"/>
        <end position="71"/>
    </location>
</feature>
<accession>A0A5C1Q0S5</accession>
<sequence>MSDKHTPAADSSLPLWRRLHTMLRSEGSRDQDGPRETDSARMDLGYEAAYALPAGSERSDDGGSAGPDRAG</sequence>
<dbReference type="RefSeq" id="WP_149503314.1">
    <property type="nucleotide sequence ID" value="NZ_CP035708.1"/>
</dbReference>
<evidence type="ECO:0000313" key="4">
    <source>
        <dbReference type="Proteomes" id="UP000323522"/>
    </source>
</evidence>
<dbReference type="KEGG" id="snn:EWH46_07240"/>
<dbReference type="EMBL" id="CP035708">
    <property type="protein sequence ID" value="QEN00590.1"/>
    <property type="molecule type" value="Genomic_DNA"/>
</dbReference>
<gene>
    <name evidence="2" type="ORF">ABIC99_003223</name>
    <name evidence="3" type="ORF">EWH46_07240</name>
</gene>
<keyword evidence="5" id="KW-1185">Reference proteome</keyword>
<evidence type="ECO:0000313" key="3">
    <source>
        <dbReference type="EMBL" id="QEN00590.1"/>
    </source>
</evidence>
<name>A0A5C1Q0S5_9BURK</name>
<dbReference type="AlphaFoldDB" id="A0A5C1Q0S5"/>
<dbReference type="EMBL" id="JBEPLS010000016">
    <property type="protein sequence ID" value="MET3605394.1"/>
    <property type="molecule type" value="Genomic_DNA"/>
</dbReference>
<dbReference type="Proteomes" id="UP000323522">
    <property type="component" value="Chromosome"/>
</dbReference>
<reference evidence="3 4" key="1">
    <citation type="submission" date="2019-02" db="EMBL/GenBank/DDBJ databases">
        <title>Complete Genome Sequence and Methylome Analysis of Sphaerotilus natans subsp. sulfidivorans D-507.</title>
        <authorList>
            <person name="Fomenkov A."/>
            <person name="Gridneva E."/>
            <person name="Smolyakov D."/>
            <person name="Dubinina G."/>
            <person name="Vincze T."/>
            <person name="Grabovich M."/>
            <person name="Roberts R.J."/>
        </authorList>
    </citation>
    <scope>NUCLEOTIDE SEQUENCE [LARGE SCALE GENOMIC DNA]</scope>
    <source>
        <strain evidence="3 4">D-507</strain>
    </source>
</reference>
<protein>
    <submittedName>
        <fullName evidence="3">Uncharacterized protein</fullName>
    </submittedName>
</protein>